<keyword evidence="1" id="KW-1133">Transmembrane helix</keyword>
<feature type="transmembrane region" description="Helical" evidence="1">
    <location>
        <begin position="97"/>
        <end position="122"/>
    </location>
</feature>
<reference evidence="2 3" key="1">
    <citation type="submission" date="2018-07" db="EMBL/GenBank/DDBJ databases">
        <title>Genome sequence of Roseomonas fauriae ATCC 49958.</title>
        <authorList>
            <person name="Sant'Anna F.H."/>
            <person name="Baldani J.I."/>
            <person name="Zilli J.E."/>
            <person name="Reis V.M."/>
            <person name="Hartmann A."/>
            <person name="Cruz L."/>
            <person name="de Souza E.M."/>
            <person name="de Oliveira Pedrosa F."/>
            <person name="Passaglia L.M.P."/>
        </authorList>
    </citation>
    <scope>NUCLEOTIDE SEQUENCE [LARGE SCALE GENOMIC DNA]</scope>
    <source>
        <strain evidence="2 3">ATCC 49958</strain>
    </source>
</reference>
<evidence type="ECO:0000313" key="3">
    <source>
        <dbReference type="Proteomes" id="UP000476837"/>
    </source>
</evidence>
<name>A0A6L3AXH6_AZOBR</name>
<feature type="transmembrane region" description="Helical" evidence="1">
    <location>
        <begin position="49"/>
        <end position="77"/>
    </location>
</feature>
<dbReference type="Proteomes" id="UP000476837">
    <property type="component" value="Unassembled WGS sequence"/>
</dbReference>
<proteinExistence type="predicted"/>
<dbReference type="EMBL" id="QOKV01000014">
    <property type="protein sequence ID" value="KAA0682598.1"/>
    <property type="molecule type" value="Genomic_DNA"/>
</dbReference>
<gene>
    <name evidence="2" type="ORF">DS837_20305</name>
</gene>
<dbReference type="Pfam" id="PF10011">
    <property type="entry name" value="DUF2254"/>
    <property type="match status" value="1"/>
</dbReference>
<feature type="transmembrane region" description="Helical" evidence="1">
    <location>
        <begin position="174"/>
        <end position="193"/>
    </location>
</feature>
<keyword evidence="1" id="KW-0812">Transmembrane</keyword>
<dbReference type="InterPro" id="IPR018723">
    <property type="entry name" value="DUF2254_membrane"/>
</dbReference>
<sequence>MEWCVPGCRLQRGREPYGSAARCSPVSNGTSSGAAMKDRIRHYWAFLRASLWFVPVVMGGVAAVLAVALLTWGRGAVEDATDYWLLYAGDAGNARQLLSSLLTGMITMTSLVVSITMVVLTLAAGQIGPRLIRNFIQDWTTQVVLGLFLADIIYLLVVFRTIDGNQADTVPHLAVSAGTGLTALCLFVLLVYVHKLARSIIYDNVVQRVAADLREVTVALLPERGDGPSEVPPELGNDFAWVDLGQDGYVQAIDLDRLVAAARQADAVIRLDVRPGHYVIGGGEHVAVFTVGACTADLSGAIRGAFIVGSERTPTQDVEFGIRQLVEMATRALSPGINDVFTALAVIDNLSASMARIFDRAIEPMVLRDSGGVVRVVRDVTGYDGFIGAGFDQIRQAGSGNAAVLIRLVDAILRLAPRVRSDAQREPLREQLDMILAAGEQNISIPRDLSILRARWRQATERLER</sequence>
<evidence type="ECO:0000256" key="1">
    <source>
        <dbReference type="SAM" id="Phobius"/>
    </source>
</evidence>
<protein>
    <submittedName>
        <fullName evidence="2">DUF2254 domain-containing protein</fullName>
    </submittedName>
</protein>
<keyword evidence="1" id="KW-0472">Membrane</keyword>
<dbReference type="AlphaFoldDB" id="A0A6L3AXH6"/>
<evidence type="ECO:0000313" key="2">
    <source>
        <dbReference type="EMBL" id="KAA0682598.1"/>
    </source>
</evidence>
<feature type="transmembrane region" description="Helical" evidence="1">
    <location>
        <begin position="143"/>
        <end position="162"/>
    </location>
</feature>
<organism evidence="2 3">
    <name type="scientific">Azospirillum brasilense</name>
    <dbReference type="NCBI Taxonomy" id="192"/>
    <lineage>
        <taxon>Bacteria</taxon>
        <taxon>Pseudomonadati</taxon>
        <taxon>Pseudomonadota</taxon>
        <taxon>Alphaproteobacteria</taxon>
        <taxon>Rhodospirillales</taxon>
        <taxon>Azospirillaceae</taxon>
        <taxon>Azospirillum</taxon>
    </lineage>
</organism>
<comment type="caution">
    <text evidence="2">The sequence shown here is derived from an EMBL/GenBank/DDBJ whole genome shotgun (WGS) entry which is preliminary data.</text>
</comment>
<accession>A0A6L3AXH6</accession>